<dbReference type="CDD" id="cd05466">
    <property type="entry name" value="PBP2_LTTR_substrate"/>
    <property type="match status" value="1"/>
</dbReference>
<dbReference type="AlphaFoldDB" id="A0A6I4U1Y2"/>
<proteinExistence type="inferred from homology"/>
<dbReference type="InterPro" id="IPR000847">
    <property type="entry name" value="LysR_HTH_N"/>
</dbReference>
<dbReference type="GO" id="GO:0003700">
    <property type="term" value="F:DNA-binding transcription factor activity"/>
    <property type="evidence" value="ECO:0007669"/>
    <property type="project" value="InterPro"/>
</dbReference>
<dbReference type="RefSeq" id="WP_160615455.1">
    <property type="nucleotide sequence ID" value="NZ_WTYR01000001.1"/>
</dbReference>
<dbReference type="Pfam" id="PF00126">
    <property type="entry name" value="HTH_1"/>
    <property type="match status" value="1"/>
</dbReference>
<sequence length="302" mass="33999">MGRLMHLRWLEDLVCVADEGHFARAAERRHITQSALSRRIKSLELWAGAELLDRSRHPIRLTDAGTEFVAAAHDIISQAYDARLSAEALSRESQDEVTIASLHTLALYFVPSLVSRLSRRIGAFPVSVVAETRTVEEYLSSLSEQRTDFFISYALPSDSEEIDTDAFEQKVIGRDRLVPYAHSSIEDPQLESPDGPPIPYVGYSGTAMMSYLVKELIQDAPFRSRLETRYRATLAESVRTAVSFGLGIAWLPESTVIAHGINPDLRRIAGPWQTEFEIKLFRSRNNTRPVVKRIWDAADAEE</sequence>
<evidence type="ECO:0000259" key="5">
    <source>
        <dbReference type="PROSITE" id="PS50931"/>
    </source>
</evidence>
<dbReference type="OrthoDB" id="9786526at2"/>
<keyword evidence="4" id="KW-0804">Transcription</keyword>
<feature type="domain" description="HTH lysR-type" evidence="5">
    <location>
        <begin position="5"/>
        <end position="62"/>
    </location>
</feature>
<dbReference type="SUPFAM" id="SSF53850">
    <property type="entry name" value="Periplasmic binding protein-like II"/>
    <property type="match status" value="1"/>
</dbReference>
<accession>A0A6I4U1Y2</accession>
<keyword evidence="2" id="KW-0805">Transcription regulation</keyword>
<dbReference type="Pfam" id="PF03466">
    <property type="entry name" value="LysR_substrate"/>
    <property type="match status" value="1"/>
</dbReference>
<keyword evidence="7" id="KW-1185">Reference proteome</keyword>
<evidence type="ECO:0000256" key="1">
    <source>
        <dbReference type="ARBA" id="ARBA00009437"/>
    </source>
</evidence>
<keyword evidence="3" id="KW-0238">DNA-binding</keyword>
<evidence type="ECO:0000313" key="7">
    <source>
        <dbReference type="Proteomes" id="UP000429229"/>
    </source>
</evidence>
<dbReference type="Gene3D" id="3.40.190.10">
    <property type="entry name" value="Periplasmic binding protein-like II"/>
    <property type="match status" value="2"/>
</dbReference>
<name>A0A6I4U1Y2_9SPHN</name>
<evidence type="ECO:0000256" key="4">
    <source>
        <dbReference type="ARBA" id="ARBA00023163"/>
    </source>
</evidence>
<dbReference type="PRINTS" id="PR00039">
    <property type="entry name" value="HTHLYSR"/>
</dbReference>
<dbReference type="PANTHER" id="PTHR30126">
    <property type="entry name" value="HTH-TYPE TRANSCRIPTIONAL REGULATOR"/>
    <property type="match status" value="1"/>
</dbReference>
<evidence type="ECO:0000313" key="6">
    <source>
        <dbReference type="EMBL" id="MXP08945.1"/>
    </source>
</evidence>
<dbReference type="GO" id="GO:0000976">
    <property type="term" value="F:transcription cis-regulatory region binding"/>
    <property type="evidence" value="ECO:0007669"/>
    <property type="project" value="TreeGrafter"/>
</dbReference>
<reference evidence="6 7" key="1">
    <citation type="submission" date="2019-12" db="EMBL/GenBank/DDBJ databases">
        <title>Genomic-based taxomic classification of the family Erythrobacteraceae.</title>
        <authorList>
            <person name="Xu L."/>
        </authorList>
    </citation>
    <scope>NUCLEOTIDE SEQUENCE [LARGE SCALE GENOMIC DNA]</scope>
    <source>
        <strain evidence="6 7">LMG 29519</strain>
    </source>
</reference>
<dbReference type="PANTHER" id="PTHR30126:SF2">
    <property type="entry name" value="HTH-TYPE TRANSCRIPTIONAL REGULATOR YJIE"/>
    <property type="match status" value="1"/>
</dbReference>
<dbReference type="InterPro" id="IPR005119">
    <property type="entry name" value="LysR_subst-bd"/>
</dbReference>
<dbReference type="Proteomes" id="UP000429229">
    <property type="component" value="Unassembled WGS sequence"/>
</dbReference>
<dbReference type="InterPro" id="IPR036388">
    <property type="entry name" value="WH-like_DNA-bd_sf"/>
</dbReference>
<dbReference type="FunFam" id="1.10.10.10:FF:000001">
    <property type="entry name" value="LysR family transcriptional regulator"/>
    <property type="match status" value="1"/>
</dbReference>
<comment type="similarity">
    <text evidence="1">Belongs to the LysR transcriptional regulatory family.</text>
</comment>
<dbReference type="EMBL" id="WTYR01000001">
    <property type="protein sequence ID" value="MXP08945.1"/>
    <property type="molecule type" value="Genomic_DNA"/>
</dbReference>
<dbReference type="InterPro" id="IPR036390">
    <property type="entry name" value="WH_DNA-bd_sf"/>
</dbReference>
<organism evidence="6 7">
    <name type="scientific">Alteriqipengyuania halimionae</name>
    <dbReference type="NCBI Taxonomy" id="1926630"/>
    <lineage>
        <taxon>Bacteria</taxon>
        <taxon>Pseudomonadati</taxon>
        <taxon>Pseudomonadota</taxon>
        <taxon>Alphaproteobacteria</taxon>
        <taxon>Sphingomonadales</taxon>
        <taxon>Erythrobacteraceae</taxon>
        <taxon>Alteriqipengyuania</taxon>
    </lineage>
</organism>
<protein>
    <submittedName>
        <fullName evidence="6">LysR family transcriptional regulator</fullName>
    </submittedName>
</protein>
<gene>
    <name evidence="6" type="ORF">GRI68_01980</name>
</gene>
<evidence type="ECO:0000256" key="2">
    <source>
        <dbReference type="ARBA" id="ARBA00023015"/>
    </source>
</evidence>
<dbReference type="Gene3D" id="1.10.10.10">
    <property type="entry name" value="Winged helix-like DNA-binding domain superfamily/Winged helix DNA-binding domain"/>
    <property type="match status" value="1"/>
</dbReference>
<dbReference type="SUPFAM" id="SSF46785">
    <property type="entry name" value="Winged helix' DNA-binding domain"/>
    <property type="match status" value="1"/>
</dbReference>
<evidence type="ECO:0000256" key="3">
    <source>
        <dbReference type="ARBA" id="ARBA00023125"/>
    </source>
</evidence>
<dbReference type="PROSITE" id="PS50931">
    <property type="entry name" value="HTH_LYSR"/>
    <property type="match status" value="1"/>
</dbReference>
<comment type="caution">
    <text evidence="6">The sequence shown here is derived from an EMBL/GenBank/DDBJ whole genome shotgun (WGS) entry which is preliminary data.</text>
</comment>